<feature type="region of interest" description="Disordered" evidence="1">
    <location>
        <begin position="23"/>
        <end position="50"/>
    </location>
</feature>
<accession>A0A176VKB9</accession>
<evidence type="ECO:0000256" key="1">
    <source>
        <dbReference type="SAM" id="MobiDB-lite"/>
    </source>
</evidence>
<proteinExistence type="predicted"/>
<protein>
    <submittedName>
        <fullName evidence="2">Uncharacterized protein</fullName>
    </submittedName>
</protein>
<sequence>MVSSLALIPALIQRCRFNNVAYSDDRSSEEEEEEEEEDEEDEEGAGADDVGVSCMRNRSVRMRFEERISIHCQFFTHFSGPRLLRRAVGIGHDWRMLAALRLASGACGSREIGRSLGWADSSTEGGTGWRTSTFMMNALVGVDPSRVLKRWRSQVSAPG</sequence>
<dbReference type="AlphaFoldDB" id="A0A176VKB9"/>
<reference evidence="2" key="1">
    <citation type="submission" date="2016-03" db="EMBL/GenBank/DDBJ databases">
        <title>Mechanisms controlling the formation of the plant cell surface in tip-growing cells are functionally conserved among land plants.</title>
        <authorList>
            <person name="Honkanen S."/>
            <person name="Jones V.A."/>
            <person name="Morieri G."/>
            <person name="Champion C."/>
            <person name="Hetherington A.J."/>
            <person name="Kelly S."/>
            <person name="Saint-Marcoux D."/>
            <person name="Proust H."/>
            <person name="Prescott H."/>
            <person name="Dolan L."/>
        </authorList>
    </citation>
    <scope>NUCLEOTIDE SEQUENCE [LARGE SCALE GENOMIC DNA]</scope>
    <source>
        <tissue evidence="2">Whole gametophyte</tissue>
    </source>
</reference>
<feature type="compositionally biased region" description="Acidic residues" evidence="1">
    <location>
        <begin position="27"/>
        <end position="46"/>
    </location>
</feature>
<comment type="caution">
    <text evidence="2">The sequence shown here is derived from an EMBL/GenBank/DDBJ whole genome shotgun (WGS) entry which is preliminary data.</text>
</comment>
<organism evidence="2 3">
    <name type="scientific">Marchantia polymorpha subsp. ruderalis</name>
    <dbReference type="NCBI Taxonomy" id="1480154"/>
    <lineage>
        <taxon>Eukaryota</taxon>
        <taxon>Viridiplantae</taxon>
        <taxon>Streptophyta</taxon>
        <taxon>Embryophyta</taxon>
        <taxon>Marchantiophyta</taxon>
        <taxon>Marchantiopsida</taxon>
        <taxon>Marchantiidae</taxon>
        <taxon>Marchantiales</taxon>
        <taxon>Marchantiaceae</taxon>
        <taxon>Marchantia</taxon>
    </lineage>
</organism>
<dbReference type="EMBL" id="LVLJ01003657">
    <property type="protein sequence ID" value="OAE20216.1"/>
    <property type="molecule type" value="Genomic_DNA"/>
</dbReference>
<keyword evidence="3" id="KW-1185">Reference proteome</keyword>
<evidence type="ECO:0000313" key="2">
    <source>
        <dbReference type="EMBL" id="OAE20216.1"/>
    </source>
</evidence>
<dbReference type="Proteomes" id="UP000077202">
    <property type="component" value="Unassembled WGS sequence"/>
</dbReference>
<name>A0A176VKB9_MARPO</name>
<gene>
    <name evidence="2" type="ORF">AXG93_3960s1050</name>
</gene>
<evidence type="ECO:0000313" key="3">
    <source>
        <dbReference type="Proteomes" id="UP000077202"/>
    </source>
</evidence>